<dbReference type="SMART" id="SM00530">
    <property type="entry name" value="HTH_XRE"/>
    <property type="match status" value="1"/>
</dbReference>
<reference evidence="2" key="2">
    <citation type="submission" date="2022-04" db="EMBL/GenBank/DDBJ databases">
        <authorList>
            <person name="Livingstone P.G."/>
        </authorList>
    </citation>
    <scope>NUCLEOTIDE SEQUENCE</scope>
    <source>
        <strain evidence="2">BRON_8</strain>
    </source>
</reference>
<comment type="caution">
    <text evidence="2">The sequence shown here is derived from an EMBL/GenBank/DDBJ whole genome shotgun (WGS) entry which is preliminary data.</text>
</comment>
<evidence type="ECO:0000259" key="1">
    <source>
        <dbReference type="PROSITE" id="PS50943"/>
    </source>
</evidence>
<dbReference type="RefSeq" id="WP_211493693.1">
    <property type="nucleotide sequence ID" value="NZ_JAMGTK010000001.1"/>
</dbReference>
<name>A0AAW6W7N9_9FUSO</name>
<organism evidence="2 3">
    <name type="scientific">Fusobacterium necrophorum</name>
    <dbReference type="NCBI Taxonomy" id="859"/>
    <lineage>
        <taxon>Bacteria</taxon>
        <taxon>Fusobacteriati</taxon>
        <taxon>Fusobacteriota</taxon>
        <taxon>Fusobacteriia</taxon>
        <taxon>Fusobacteriales</taxon>
        <taxon>Fusobacteriaceae</taxon>
        <taxon>Fusobacterium</taxon>
    </lineage>
</organism>
<dbReference type="InterPro" id="IPR001387">
    <property type="entry name" value="Cro/C1-type_HTH"/>
</dbReference>
<dbReference type="CDD" id="cd00093">
    <property type="entry name" value="HTH_XRE"/>
    <property type="match status" value="1"/>
</dbReference>
<dbReference type="InterPro" id="IPR010982">
    <property type="entry name" value="Lambda_DNA-bd_dom_sf"/>
</dbReference>
<dbReference type="AlphaFoldDB" id="A0AAW6W7N9"/>
<keyword evidence="3" id="KW-1185">Reference proteome</keyword>
<dbReference type="Pfam" id="PF01381">
    <property type="entry name" value="HTH_3"/>
    <property type="match status" value="1"/>
</dbReference>
<sequence>MNMLERIRDLCLNRGITIAELERKADLGNGSIRRWGIAYPSVDKVDRVARVLNVSIEYLYTGEDQNTPNAAARKLGKLEPEEVKAVNDLIDFYLSRKGK</sequence>
<dbReference type="Proteomes" id="UP001173223">
    <property type="component" value="Unassembled WGS sequence"/>
</dbReference>
<dbReference type="Gene3D" id="1.10.260.40">
    <property type="entry name" value="lambda repressor-like DNA-binding domains"/>
    <property type="match status" value="1"/>
</dbReference>
<evidence type="ECO:0000313" key="3">
    <source>
        <dbReference type="Proteomes" id="UP001173223"/>
    </source>
</evidence>
<feature type="domain" description="HTH cro/C1-type" evidence="1">
    <location>
        <begin position="7"/>
        <end position="59"/>
    </location>
</feature>
<evidence type="ECO:0000313" key="2">
    <source>
        <dbReference type="EMBL" id="MDK4510754.1"/>
    </source>
</evidence>
<dbReference type="PROSITE" id="PS50943">
    <property type="entry name" value="HTH_CROC1"/>
    <property type="match status" value="1"/>
</dbReference>
<protein>
    <submittedName>
        <fullName evidence="2">Helix-turn-helix domain-containing protein</fullName>
    </submittedName>
</protein>
<dbReference type="SUPFAM" id="SSF47413">
    <property type="entry name" value="lambda repressor-like DNA-binding domains"/>
    <property type="match status" value="1"/>
</dbReference>
<gene>
    <name evidence="2" type="ORF">MWG07_00545</name>
</gene>
<reference evidence="2" key="1">
    <citation type="journal article" date="2022" name="Gene">
        <title>A genome-led study on the pathogenesis of Fusobacterium necrophorum infections.</title>
        <authorList>
            <person name="Thapa G."/>
            <person name="Jayal A."/>
            <person name="Sikazwe E."/>
            <person name="Perry T."/>
            <person name="Mohammed Al Balushi A."/>
            <person name="Livingstone P."/>
        </authorList>
    </citation>
    <scope>NUCLEOTIDE SEQUENCE</scope>
    <source>
        <strain evidence="2">BRON_8</strain>
    </source>
</reference>
<dbReference type="GO" id="GO:0003677">
    <property type="term" value="F:DNA binding"/>
    <property type="evidence" value="ECO:0007669"/>
    <property type="project" value="InterPro"/>
</dbReference>
<dbReference type="EMBL" id="JAMGTK010000001">
    <property type="protein sequence ID" value="MDK4510754.1"/>
    <property type="molecule type" value="Genomic_DNA"/>
</dbReference>
<proteinExistence type="predicted"/>
<accession>A0AAW6W7N9</accession>